<dbReference type="InterPro" id="IPR027417">
    <property type="entry name" value="P-loop_NTPase"/>
</dbReference>
<evidence type="ECO:0000256" key="1">
    <source>
        <dbReference type="ARBA" id="ARBA00022741"/>
    </source>
</evidence>
<dbReference type="Pfam" id="PF00005">
    <property type="entry name" value="ABC_tran"/>
    <property type="match status" value="1"/>
</dbReference>
<proteinExistence type="predicted"/>
<evidence type="ECO:0000259" key="3">
    <source>
        <dbReference type="PROSITE" id="PS50893"/>
    </source>
</evidence>
<dbReference type="PANTHER" id="PTHR43158">
    <property type="entry name" value="SKFA PEPTIDE EXPORT ATP-BINDING PROTEIN SKFE"/>
    <property type="match status" value="1"/>
</dbReference>
<dbReference type="GO" id="GO:0016887">
    <property type="term" value="F:ATP hydrolysis activity"/>
    <property type="evidence" value="ECO:0007669"/>
    <property type="project" value="InterPro"/>
</dbReference>
<dbReference type="PROSITE" id="PS50893">
    <property type="entry name" value="ABC_TRANSPORTER_2"/>
    <property type="match status" value="1"/>
</dbReference>
<evidence type="ECO:0000256" key="2">
    <source>
        <dbReference type="ARBA" id="ARBA00022840"/>
    </source>
</evidence>
<dbReference type="Proteomes" id="UP000051515">
    <property type="component" value="Unassembled WGS sequence"/>
</dbReference>
<dbReference type="InterPro" id="IPR003439">
    <property type="entry name" value="ABC_transporter-like_ATP-bd"/>
</dbReference>
<dbReference type="EMBL" id="AZDY01000038">
    <property type="protein sequence ID" value="KRK82320.1"/>
    <property type="molecule type" value="Genomic_DNA"/>
</dbReference>
<dbReference type="Gene3D" id="3.40.50.300">
    <property type="entry name" value="P-loop containing nucleotide triphosphate hydrolases"/>
    <property type="match status" value="1"/>
</dbReference>
<evidence type="ECO:0000313" key="5">
    <source>
        <dbReference type="Proteomes" id="UP000051515"/>
    </source>
</evidence>
<evidence type="ECO:0000313" key="4">
    <source>
        <dbReference type="EMBL" id="KRK82320.1"/>
    </source>
</evidence>
<comment type="caution">
    <text evidence="4">The sequence shown here is derived from an EMBL/GenBank/DDBJ whole genome shotgun (WGS) entry which is preliminary data.</text>
</comment>
<dbReference type="SMART" id="SM00382">
    <property type="entry name" value="AAA"/>
    <property type="match status" value="1"/>
</dbReference>
<protein>
    <submittedName>
        <fullName evidence="4">Gliding motility protein GldA</fullName>
    </submittedName>
</protein>
<reference evidence="4 5" key="1">
    <citation type="journal article" date="2015" name="Genome Announc.">
        <title>Expanding the biotechnology potential of lactobacilli through comparative genomics of 213 strains and associated genera.</title>
        <authorList>
            <person name="Sun Z."/>
            <person name="Harris H.M."/>
            <person name="McCann A."/>
            <person name="Guo C."/>
            <person name="Argimon S."/>
            <person name="Zhang W."/>
            <person name="Yang X."/>
            <person name="Jeffery I.B."/>
            <person name="Cooney J.C."/>
            <person name="Kagawa T.F."/>
            <person name="Liu W."/>
            <person name="Song Y."/>
            <person name="Salvetti E."/>
            <person name="Wrobel A."/>
            <person name="Rasinkangas P."/>
            <person name="Parkhill J."/>
            <person name="Rea M.C."/>
            <person name="O'Sullivan O."/>
            <person name="Ritari J."/>
            <person name="Douillard F.P."/>
            <person name="Paul Ross R."/>
            <person name="Yang R."/>
            <person name="Briner A.E."/>
            <person name="Felis G.E."/>
            <person name="de Vos W.M."/>
            <person name="Barrangou R."/>
            <person name="Klaenhammer T.R."/>
            <person name="Caufield P.W."/>
            <person name="Cui Y."/>
            <person name="Zhang H."/>
            <person name="O'Toole P.W."/>
        </authorList>
    </citation>
    <scope>NUCLEOTIDE SEQUENCE [LARGE SCALE GENOMIC DNA]</scope>
    <source>
        <strain evidence="4 5">DSM 19674</strain>
    </source>
</reference>
<organism evidence="4 5">
    <name type="scientific">Companilactobacillus bobalius DSM 19674</name>
    <dbReference type="NCBI Taxonomy" id="1423788"/>
    <lineage>
        <taxon>Bacteria</taxon>
        <taxon>Bacillati</taxon>
        <taxon>Bacillota</taxon>
        <taxon>Bacilli</taxon>
        <taxon>Lactobacillales</taxon>
        <taxon>Lactobacillaceae</taxon>
        <taxon>Companilactobacillus</taxon>
        <taxon>Companilactobacillus bobalius</taxon>
    </lineage>
</organism>
<accession>A0A0R1KG16</accession>
<gene>
    <name evidence="4" type="ORF">FC78_GL002325</name>
</gene>
<keyword evidence="5" id="KW-1185">Reference proteome</keyword>
<name>A0A0R1KG16_9LACO</name>
<dbReference type="RefSeq" id="WP_056953243.1">
    <property type="nucleotide sequence ID" value="NZ_AZDY01000038.1"/>
</dbReference>
<feature type="domain" description="ABC transporter" evidence="3">
    <location>
        <begin position="4"/>
        <end position="224"/>
    </location>
</feature>
<dbReference type="AlphaFoldDB" id="A0A0R1KG16"/>
<sequence length="273" mass="30813">MELISVNDLSLQREGYFAFKHVAFSLSQNEIVGISGENGSGKTQLLETIANYEQADSGKIEYTPGVRIGYMPQNDPQIIEQTVRKYLEDIRRLSKGLAVRKDQLDAMVTYMKLAPYLDRTVDQLSLGLKRRVSFLAAVVGHPNVLLLDEPFAFQSDETIQNMLSMLQDLKDNSSGILLAGTEQNGEISEILDNSYRFENGRLHQLQSLKTKNSQLFFSVHHNSIALTHDLVDYMTRNANGVVEMKVPLEQKDAIIGKMIALNYQFEEAHDIEN</sequence>
<dbReference type="STRING" id="1423788.FC78_GL002325"/>
<dbReference type="InterPro" id="IPR003593">
    <property type="entry name" value="AAA+_ATPase"/>
</dbReference>
<dbReference type="PANTHER" id="PTHR43158:SF2">
    <property type="entry name" value="SKFA PEPTIDE EXPORT ATP-BINDING PROTEIN SKFE"/>
    <property type="match status" value="1"/>
</dbReference>
<dbReference type="GO" id="GO:0005524">
    <property type="term" value="F:ATP binding"/>
    <property type="evidence" value="ECO:0007669"/>
    <property type="project" value="UniProtKB-KW"/>
</dbReference>
<keyword evidence="1" id="KW-0547">Nucleotide-binding</keyword>
<dbReference type="SUPFAM" id="SSF52540">
    <property type="entry name" value="P-loop containing nucleoside triphosphate hydrolases"/>
    <property type="match status" value="1"/>
</dbReference>
<keyword evidence="2" id="KW-0067">ATP-binding</keyword>
<dbReference type="PATRIC" id="fig|1423788.3.peg.2397"/>